<dbReference type="SUPFAM" id="SSF54160">
    <property type="entry name" value="Chromo domain-like"/>
    <property type="match status" value="1"/>
</dbReference>
<feature type="compositionally biased region" description="Low complexity" evidence="4">
    <location>
        <begin position="361"/>
        <end position="377"/>
    </location>
</feature>
<dbReference type="SMART" id="SM00333">
    <property type="entry name" value="TUDOR"/>
    <property type="match status" value="2"/>
</dbReference>
<dbReference type="GO" id="GO:0044545">
    <property type="term" value="C:NSL complex"/>
    <property type="evidence" value="ECO:0007669"/>
    <property type="project" value="TreeGrafter"/>
</dbReference>
<keyword evidence="3" id="KW-0539">Nucleus</keyword>
<keyword evidence="7" id="KW-1185">Reference proteome</keyword>
<keyword evidence="2" id="KW-0677">Repeat</keyword>
<feature type="compositionally biased region" description="Polar residues" evidence="4">
    <location>
        <begin position="77"/>
        <end position="96"/>
    </location>
</feature>
<gene>
    <name evidence="6" type="ORF">Pcinc_013302</name>
</gene>
<dbReference type="InterPro" id="IPR016197">
    <property type="entry name" value="Chromo-like_dom_sf"/>
</dbReference>
<organism evidence="6 7">
    <name type="scientific">Petrolisthes cinctipes</name>
    <name type="common">Flat porcelain crab</name>
    <dbReference type="NCBI Taxonomy" id="88211"/>
    <lineage>
        <taxon>Eukaryota</taxon>
        <taxon>Metazoa</taxon>
        <taxon>Ecdysozoa</taxon>
        <taxon>Arthropoda</taxon>
        <taxon>Crustacea</taxon>
        <taxon>Multicrustacea</taxon>
        <taxon>Malacostraca</taxon>
        <taxon>Eumalacostraca</taxon>
        <taxon>Eucarida</taxon>
        <taxon>Decapoda</taxon>
        <taxon>Pleocyemata</taxon>
        <taxon>Anomura</taxon>
        <taxon>Galatheoidea</taxon>
        <taxon>Porcellanidae</taxon>
        <taxon>Petrolisthes</taxon>
    </lineage>
</organism>
<reference evidence="6" key="1">
    <citation type="submission" date="2023-10" db="EMBL/GenBank/DDBJ databases">
        <title>Genome assemblies of two species of porcelain crab, Petrolisthes cinctipes and Petrolisthes manimaculis (Anomura: Porcellanidae).</title>
        <authorList>
            <person name="Angst P."/>
        </authorList>
    </citation>
    <scope>NUCLEOTIDE SEQUENCE</scope>
    <source>
        <strain evidence="6">PB745_01</strain>
        <tissue evidence="6">Gill</tissue>
    </source>
</reference>
<evidence type="ECO:0000256" key="4">
    <source>
        <dbReference type="SAM" id="MobiDB-lite"/>
    </source>
</evidence>
<sequence>MIGNMTYKEIERKIKAWDSENWSKEVEEKKTLGIYAWLAVVQLTEEEECLELVLEEALGDLDSVGSMDVDTSHHRLTSPNTTNPTVSVGDSQTNDGAASDDYTGPPPAKRQRGRPRKQSFTGTPTKTEKVKKEKVEESSKQEEDFLGFSPSGDKSNKMDTLISRADIVHANSMARQLHVYKPGIDFVPGARLQVLDSRDNNWYQCKIVEVDWGELDILVHYERWSNRFDEWLKMDSTRIRPLLRTSARKERRGTIEFSVGEKVTARWPADGKRYQANITRILPDDQYEVLFFDGMTKIVRSAAMTKLESKVIGFDDDDDDDSFVHSPPATSASSAESRGSSPETHTHVHTHHKGEEVEDVPTTTTTTPPAAAAAAAAAPPPPPPAPAPAPVKKSIFDVEIIEQKRKPKRKAAVEELFRSLKKKRKYKYHSTTPSPRSMQVRPKTIHHARKSSAGSGSGGSSGGKRELVDEENSPHTTESLDISPLPHSSNMVLRDMADGWKKGCMKRTHGTTIGKSDNKKIRTKTDLHKDKNEFGLPLHIDKLDFSAKNMRGVMEPHLQDTHTNKQQTTTTKKQRQPEKDETKKEKICPLLYVVVAYRCFSNQQLWSHDLLKKTLTYSNKDALRKPLMGRNRGGSAS</sequence>
<name>A0AAE1KRQ6_PETCI</name>
<dbReference type="GO" id="GO:0006357">
    <property type="term" value="P:regulation of transcription by RNA polymerase II"/>
    <property type="evidence" value="ECO:0007669"/>
    <property type="project" value="TreeGrafter"/>
</dbReference>
<dbReference type="AlphaFoldDB" id="A0AAE1KRQ6"/>
<evidence type="ECO:0000259" key="5">
    <source>
        <dbReference type="SMART" id="SM00333"/>
    </source>
</evidence>
<comment type="caution">
    <text evidence="6">The sequence shown here is derived from an EMBL/GenBank/DDBJ whole genome shotgun (WGS) entry which is preliminary data.</text>
</comment>
<dbReference type="InterPro" id="IPR002999">
    <property type="entry name" value="Tudor"/>
</dbReference>
<feature type="region of interest" description="Disordered" evidence="4">
    <location>
        <begin position="556"/>
        <end position="583"/>
    </location>
</feature>
<dbReference type="CDD" id="cd20386">
    <property type="entry name" value="Tudor_PHF20-like"/>
    <property type="match status" value="1"/>
</dbReference>
<feature type="region of interest" description="Disordered" evidence="4">
    <location>
        <begin position="422"/>
        <end position="490"/>
    </location>
</feature>
<dbReference type="Proteomes" id="UP001286313">
    <property type="component" value="Unassembled WGS sequence"/>
</dbReference>
<dbReference type="EMBL" id="JAWQEG010001106">
    <property type="protein sequence ID" value="KAK3882309.1"/>
    <property type="molecule type" value="Genomic_DNA"/>
</dbReference>
<comment type="subcellular location">
    <subcellularLocation>
        <location evidence="1">Nucleus</location>
    </subcellularLocation>
</comment>
<feature type="region of interest" description="Disordered" evidence="4">
    <location>
        <begin position="316"/>
        <end position="390"/>
    </location>
</feature>
<evidence type="ECO:0000256" key="1">
    <source>
        <dbReference type="ARBA" id="ARBA00004123"/>
    </source>
</evidence>
<proteinExistence type="predicted"/>
<dbReference type="InterPro" id="IPR043449">
    <property type="entry name" value="PHF20-like"/>
</dbReference>
<evidence type="ECO:0000313" key="6">
    <source>
        <dbReference type="EMBL" id="KAK3882309.1"/>
    </source>
</evidence>
<accession>A0AAE1KRQ6</accession>
<dbReference type="PANTHER" id="PTHR15856:SF51">
    <property type="entry name" value="MBD-R2"/>
    <property type="match status" value="1"/>
</dbReference>
<protein>
    <recommendedName>
        <fullName evidence="5">Tudor domain-containing protein</fullName>
    </recommendedName>
</protein>
<dbReference type="CDD" id="cd20104">
    <property type="entry name" value="MBT_PHF20L1-like"/>
    <property type="match status" value="1"/>
</dbReference>
<evidence type="ECO:0000256" key="3">
    <source>
        <dbReference type="ARBA" id="ARBA00023242"/>
    </source>
</evidence>
<evidence type="ECO:0000256" key="2">
    <source>
        <dbReference type="ARBA" id="ARBA00022737"/>
    </source>
</evidence>
<dbReference type="PANTHER" id="PTHR15856">
    <property type="entry name" value="PHD FINGER PROTEIN 20-RELATED"/>
    <property type="match status" value="1"/>
</dbReference>
<feature type="compositionally biased region" description="Basic and acidic residues" evidence="4">
    <location>
        <begin position="126"/>
        <end position="143"/>
    </location>
</feature>
<feature type="domain" description="Tudor" evidence="5">
    <location>
        <begin position="255"/>
        <end position="312"/>
    </location>
</feature>
<evidence type="ECO:0000313" key="7">
    <source>
        <dbReference type="Proteomes" id="UP001286313"/>
    </source>
</evidence>
<feature type="region of interest" description="Disordered" evidence="4">
    <location>
        <begin position="65"/>
        <end position="153"/>
    </location>
</feature>
<dbReference type="Gene3D" id="2.30.30.140">
    <property type="match status" value="2"/>
</dbReference>
<dbReference type="SUPFAM" id="SSF63748">
    <property type="entry name" value="Tudor/PWWP/MBT"/>
    <property type="match status" value="1"/>
</dbReference>
<feature type="domain" description="Tudor" evidence="5">
    <location>
        <begin position="184"/>
        <end position="245"/>
    </location>
</feature>
<dbReference type="GO" id="GO:0005634">
    <property type="term" value="C:nucleus"/>
    <property type="evidence" value="ECO:0007669"/>
    <property type="project" value="UniProtKB-SubCell"/>
</dbReference>
<feature type="compositionally biased region" description="Polar residues" evidence="4">
    <location>
        <begin position="474"/>
        <end position="490"/>
    </location>
</feature>
<feature type="compositionally biased region" description="Low complexity" evidence="4">
    <location>
        <begin position="326"/>
        <end position="341"/>
    </location>
</feature>
<feature type="compositionally biased region" description="Pro residues" evidence="4">
    <location>
        <begin position="378"/>
        <end position="389"/>
    </location>
</feature>